<keyword evidence="3" id="KW-0540">Nuclease</keyword>
<name>A0A1H7ZSE3_9RHOB</name>
<dbReference type="InterPro" id="IPR029052">
    <property type="entry name" value="Metallo-depent_PP-like"/>
</dbReference>
<dbReference type="InterPro" id="IPR004843">
    <property type="entry name" value="Calcineurin-like_PHP"/>
</dbReference>
<dbReference type="AlphaFoldDB" id="A0A1H7ZSE3"/>
<sequence>MRFLHAADLHLDSPLRAQALKNPLLAGALRHASRSVLARIVDLAIAEEVMALLLAGDVFDGGVVDVTSRAALVVELARLGRAGIPAVMIRGNHDALLDLERYGPIGPSVTVLTAARPTLDLPGVAIHGIGFETRHVQDSLLPRYPRATPGVVNLGLMHTSLGGSPDHDPYAPCAEADLLGHGYDYWALGHIHQRFERRSDSCLAVMPGIPQGRSIRETAGGSVTLVDIGLDGIRATPLAVDLMRFATVTVDLAGAGDAARAISDALLAARPADAALAARVVLTGAAALAGDRAYARALVEQAAEALPDVHIETVQLCEVGPHTAPGVLADLAAMMQQDAASPGVRDEAAAALDDWRRALPRDVAHVLSDAVLDELMAEGRDAVVHRLARAAGRG</sequence>
<dbReference type="GO" id="GO:0004527">
    <property type="term" value="F:exonuclease activity"/>
    <property type="evidence" value="ECO:0007669"/>
    <property type="project" value="UniProtKB-KW"/>
</dbReference>
<dbReference type="InterPro" id="IPR050535">
    <property type="entry name" value="DNA_Repair-Maintenance_Comp"/>
</dbReference>
<dbReference type="PANTHER" id="PTHR30337">
    <property type="entry name" value="COMPONENT OF ATP-DEPENDENT DSDNA EXONUCLEASE"/>
    <property type="match status" value="1"/>
</dbReference>
<evidence type="ECO:0000259" key="2">
    <source>
        <dbReference type="Pfam" id="PF00149"/>
    </source>
</evidence>
<dbReference type="OrthoDB" id="9773856at2"/>
<keyword evidence="1" id="KW-0378">Hydrolase</keyword>
<feature type="domain" description="Calcineurin-like phosphoesterase" evidence="2">
    <location>
        <begin position="1"/>
        <end position="193"/>
    </location>
</feature>
<keyword evidence="3" id="KW-0269">Exonuclease</keyword>
<gene>
    <name evidence="3" type="ORF">SAMN04488003_102111</name>
</gene>
<protein>
    <submittedName>
        <fullName evidence="3">DNA repair exonuclease SbcCD nuclease subunit</fullName>
    </submittedName>
</protein>
<reference evidence="3 4" key="1">
    <citation type="submission" date="2016-10" db="EMBL/GenBank/DDBJ databases">
        <authorList>
            <person name="de Groot N.N."/>
        </authorList>
    </citation>
    <scope>NUCLEOTIDE SEQUENCE [LARGE SCALE GENOMIC DNA]</scope>
    <source>
        <strain evidence="3 4">DSM 16213</strain>
    </source>
</reference>
<dbReference type="STRING" id="245187.SAMN04488003_102111"/>
<organism evidence="3 4">
    <name type="scientific">Loktanella fryxellensis</name>
    <dbReference type="NCBI Taxonomy" id="245187"/>
    <lineage>
        <taxon>Bacteria</taxon>
        <taxon>Pseudomonadati</taxon>
        <taxon>Pseudomonadota</taxon>
        <taxon>Alphaproteobacteria</taxon>
        <taxon>Rhodobacterales</taxon>
        <taxon>Roseobacteraceae</taxon>
        <taxon>Loktanella</taxon>
    </lineage>
</organism>
<dbReference type="Gene3D" id="3.60.21.10">
    <property type="match status" value="1"/>
</dbReference>
<accession>A0A1H7ZSE3</accession>
<proteinExistence type="predicted"/>
<evidence type="ECO:0000313" key="3">
    <source>
        <dbReference type="EMBL" id="SEM61350.1"/>
    </source>
</evidence>
<keyword evidence="4" id="KW-1185">Reference proteome</keyword>
<dbReference type="Proteomes" id="UP000199585">
    <property type="component" value="Unassembled WGS sequence"/>
</dbReference>
<evidence type="ECO:0000313" key="4">
    <source>
        <dbReference type="Proteomes" id="UP000199585"/>
    </source>
</evidence>
<dbReference type="Pfam" id="PF00149">
    <property type="entry name" value="Metallophos"/>
    <property type="match status" value="1"/>
</dbReference>
<dbReference type="EMBL" id="FOCI01000002">
    <property type="protein sequence ID" value="SEM61350.1"/>
    <property type="molecule type" value="Genomic_DNA"/>
</dbReference>
<dbReference type="RefSeq" id="WP_089898553.1">
    <property type="nucleotide sequence ID" value="NZ_FOCI01000002.1"/>
</dbReference>
<dbReference type="SUPFAM" id="SSF56300">
    <property type="entry name" value="Metallo-dependent phosphatases"/>
    <property type="match status" value="1"/>
</dbReference>
<dbReference type="InterPro" id="IPR041796">
    <property type="entry name" value="Mre11_N"/>
</dbReference>
<evidence type="ECO:0000256" key="1">
    <source>
        <dbReference type="ARBA" id="ARBA00022801"/>
    </source>
</evidence>
<dbReference type="CDD" id="cd00840">
    <property type="entry name" value="MPP_Mre11_N"/>
    <property type="match status" value="1"/>
</dbReference>
<dbReference type="PANTHER" id="PTHR30337:SF7">
    <property type="entry name" value="PHOSPHOESTERASE"/>
    <property type="match status" value="1"/>
</dbReference>